<feature type="transmembrane region" description="Helical" evidence="1">
    <location>
        <begin position="113"/>
        <end position="131"/>
    </location>
</feature>
<keyword evidence="1" id="KW-0812">Transmembrane</keyword>
<keyword evidence="1" id="KW-1133">Transmembrane helix</keyword>
<comment type="caution">
    <text evidence="2">The sequence shown here is derived from an EMBL/GenBank/DDBJ whole genome shotgun (WGS) entry which is preliminary data.</text>
</comment>
<evidence type="ECO:0000256" key="1">
    <source>
        <dbReference type="SAM" id="Phobius"/>
    </source>
</evidence>
<reference evidence="2 3" key="1">
    <citation type="submission" date="2019-03" db="EMBL/GenBank/DDBJ databases">
        <title>Primorskyibacter sp. SS33 isolated from sediments.</title>
        <authorList>
            <person name="Xunke S."/>
        </authorList>
    </citation>
    <scope>NUCLEOTIDE SEQUENCE [LARGE SCALE GENOMIC DNA]</scope>
    <source>
        <strain evidence="2 3">SS33</strain>
    </source>
</reference>
<organism evidence="2 3">
    <name type="scientific">Palleronia sediminis</name>
    <dbReference type="NCBI Taxonomy" id="2547833"/>
    <lineage>
        <taxon>Bacteria</taxon>
        <taxon>Pseudomonadati</taxon>
        <taxon>Pseudomonadota</taxon>
        <taxon>Alphaproteobacteria</taxon>
        <taxon>Rhodobacterales</taxon>
        <taxon>Roseobacteraceae</taxon>
        <taxon>Palleronia</taxon>
    </lineage>
</organism>
<accession>A0A4R5ZV21</accession>
<dbReference type="AlphaFoldDB" id="A0A4R5ZV21"/>
<feature type="transmembrane region" description="Helical" evidence="1">
    <location>
        <begin position="143"/>
        <end position="161"/>
    </location>
</feature>
<dbReference type="RefSeq" id="WP_133398082.1">
    <property type="nucleotide sequence ID" value="NZ_SNAA01000025.1"/>
</dbReference>
<sequence length="196" mass="21824">MRKTAADLDIEIVHGKVTGTGSHAEDTTVYRGQQSATVYRTPEIWLRDERTGREEHIRDHAVDGTRKGHELVIVRSAGNGALLRVANLHTGKMFDYGDLAPDRGAWTVIRADFWKLFTIYLPAVLVAKALGSATGIEGGPVGWLVGLMLNILFFACFYLGWRAAEDRAAKAEERQAAVDDIFRREGWIVDDVERDV</sequence>
<name>A0A4R5ZV21_9RHOB</name>
<dbReference type="Proteomes" id="UP000295701">
    <property type="component" value="Unassembled WGS sequence"/>
</dbReference>
<gene>
    <name evidence="2" type="ORF">E2L08_15885</name>
</gene>
<keyword evidence="1" id="KW-0472">Membrane</keyword>
<proteinExistence type="predicted"/>
<protein>
    <submittedName>
        <fullName evidence="2">Uncharacterized protein</fullName>
    </submittedName>
</protein>
<keyword evidence="3" id="KW-1185">Reference proteome</keyword>
<evidence type="ECO:0000313" key="3">
    <source>
        <dbReference type="Proteomes" id="UP000295701"/>
    </source>
</evidence>
<evidence type="ECO:0000313" key="2">
    <source>
        <dbReference type="EMBL" id="TDL74890.1"/>
    </source>
</evidence>
<dbReference type="EMBL" id="SNAA01000025">
    <property type="protein sequence ID" value="TDL74890.1"/>
    <property type="molecule type" value="Genomic_DNA"/>
</dbReference>